<feature type="domain" description="MADS-box" evidence="6">
    <location>
        <begin position="9"/>
        <end position="69"/>
    </location>
</feature>
<evidence type="ECO:0000259" key="6">
    <source>
        <dbReference type="PROSITE" id="PS50066"/>
    </source>
</evidence>
<evidence type="ECO:0000313" key="7">
    <source>
        <dbReference type="Proteomes" id="UP000504610"/>
    </source>
</evidence>
<dbReference type="InterPro" id="IPR036879">
    <property type="entry name" value="TF_MADSbox_sf"/>
</dbReference>
<dbReference type="GO" id="GO:0005634">
    <property type="term" value="C:nucleus"/>
    <property type="evidence" value="ECO:0007669"/>
    <property type="project" value="UniProtKB-SubCell"/>
</dbReference>
<evidence type="ECO:0000256" key="1">
    <source>
        <dbReference type="ARBA" id="ARBA00004123"/>
    </source>
</evidence>
<organism evidence="7 8">
    <name type="scientific">Raphanus sativus</name>
    <name type="common">Radish</name>
    <name type="synonym">Raphanus raphanistrum var. sativus</name>
    <dbReference type="NCBI Taxonomy" id="3726"/>
    <lineage>
        <taxon>Eukaryota</taxon>
        <taxon>Viridiplantae</taxon>
        <taxon>Streptophyta</taxon>
        <taxon>Embryophyta</taxon>
        <taxon>Tracheophyta</taxon>
        <taxon>Spermatophyta</taxon>
        <taxon>Magnoliopsida</taxon>
        <taxon>eudicotyledons</taxon>
        <taxon>Gunneridae</taxon>
        <taxon>Pentapetalae</taxon>
        <taxon>rosids</taxon>
        <taxon>malvids</taxon>
        <taxon>Brassicales</taxon>
        <taxon>Brassicaceae</taxon>
        <taxon>Brassiceae</taxon>
        <taxon>Raphanus</taxon>
    </lineage>
</organism>
<evidence type="ECO:0000256" key="3">
    <source>
        <dbReference type="ARBA" id="ARBA00023125"/>
    </source>
</evidence>
<name>A0A6J0JK89_RAPSA</name>
<dbReference type="OrthoDB" id="1898716at2759"/>
<evidence type="ECO:0000256" key="4">
    <source>
        <dbReference type="ARBA" id="ARBA00023163"/>
    </source>
</evidence>
<dbReference type="KEGG" id="rsz:108808389"/>
<comment type="subcellular location">
    <subcellularLocation>
        <location evidence="1">Nucleus</location>
    </subcellularLocation>
</comment>
<evidence type="ECO:0000256" key="5">
    <source>
        <dbReference type="ARBA" id="ARBA00023242"/>
    </source>
</evidence>
<keyword evidence="5" id="KW-0539">Nucleus</keyword>
<evidence type="ECO:0000256" key="2">
    <source>
        <dbReference type="ARBA" id="ARBA00023015"/>
    </source>
</evidence>
<evidence type="ECO:0000313" key="8">
    <source>
        <dbReference type="RefSeq" id="XP_018436048.1"/>
    </source>
</evidence>
<dbReference type="SMART" id="SM00432">
    <property type="entry name" value="MADS"/>
    <property type="match status" value="1"/>
</dbReference>
<dbReference type="AlphaFoldDB" id="A0A6J0JK89"/>
<keyword evidence="4" id="KW-0804">Transcription</keyword>
<dbReference type="GeneID" id="108808389"/>
<dbReference type="Pfam" id="PF00319">
    <property type="entry name" value="SRF-TF"/>
    <property type="match status" value="1"/>
</dbReference>
<keyword evidence="3" id="KW-0238">DNA-binding</keyword>
<dbReference type="RefSeq" id="XP_018436048.1">
    <property type="nucleotide sequence ID" value="XM_018580546.2"/>
</dbReference>
<dbReference type="CDD" id="cd00265">
    <property type="entry name" value="MADS_MEF2_like"/>
    <property type="match status" value="1"/>
</dbReference>
<dbReference type="GO" id="GO:0000978">
    <property type="term" value="F:RNA polymerase II cis-regulatory region sequence-specific DNA binding"/>
    <property type="evidence" value="ECO:0007669"/>
    <property type="project" value="TreeGrafter"/>
</dbReference>
<proteinExistence type="predicted"/>
<sequence length="174" mass="19835">MTSKKKGSTGRQRIRMAKIEKESHRQVAFSKRRAGLFKKASELCTLCGVEVAIIVFSPAKKPYSFGHPNVYTVLDRYKNSTSFQQQSQPLENMETRSELSLVLSQVEEEKKKGEAMRKSSVMAKWSVEEMSLLQLQEMRSALEELRNTMVVPPSSYMNTMSTAFYNSRYVLASS</sequence>
<gene>
    <name evidence="8" type="primary">LOC108808389</name>
</gene>
<dbReference type="PROSITE" id="PS50066">
    <property type="entry name" value="MADS_BOX_2"/>
    <property type="match status" value="1"/>
</dbReference>
<dbReference type="GO" id="GO:0045944">
    <property type="term" value="P:positive regulation of transcription by RNA polymerase II"/>
    <property type="evidence" value="ECO:0007669"/>
    <property type="project" value="InterPro"/>
</dbReference>
<keyword evidence="7" id="KW-1185">Reference proteome</keyword>
<dbReference type="GO" id="GO:0046983">
    <property type="term" value="F:protein dimerization activity"/>
    <property type="evidence" value="ECO:0007669"/>
    <property type="project" value="InterPro"/>
</dbReference>
<dbReference type="InterPro" id="IPR033896">
    <property type="entry name" value="MEF2-like_N"/>
</dbReference>
<accession>A0A6J0JK89</accession>
<dbReference type="Proteomes" id="UP000504610">
    <property type="component" value="Chromosome 6"/>
</dbReference>
<reference evidence="8" key="2">
    <citation type="submission" date="2025-08" db="UniProtKB">
        <authorList>
            <consortium name="RefSeq"/>
        </authorList>
    </citation>
    <scope>IDENTIFICATION</scope>
    <source>
        <tissue evidence="8">Leaf</tissue>
    </source>
</reference>
<dbReference type="PANTHER" id="PTHR11945">
    <property type="entry name" value="MADS BOX PROTEIN"/>
    <property type="match status" value="1"/>
</dbReference>
<keyword evidence="2" id="KW-0805">Transcription regulation</keyword>
<dbReference type="PRINTS" id="PR00404">
    <property type="entry name" value="MADSDOMAIN"/>
</dbReference>
<dbReference type="Gene3D" id="3.40.1810.10">
    <property type="entry name" value="Transcription factor, MADS-box"/>
    <property type="match status" value="1"/>
</dbReference>
<dbReference type="PANTHER" id="PTHR11945:SF721">
    <property type="entry name" value="GENOME ASSEMBLY, CHROMOSOME: A09"/>
    <property type="match status" value="1"/>
</dbReference>
<dbReference type="FunFam" id="3.40.1810.10:FF:000006">
    <property type="entry name" value="Agamous-like MADS-box protein AGL62"/>
    <property type="match status" value="1"/>
</dbReference>
<dbReference type="GO" id="GO:0000981">
    <property type="term" value="F:DNA-binding transcription factor activity, RNA polymerase II-specific"/>
    <property type="evidence" value="ECO:0007669"/>
    <property type="project" value="TreeGrafter"/>
</dbReference>
<dbReference type="SUPFAM" id="SSF55455">
    <property type="entry name" value="SRF-like"/>
    <property type="match status" value="1"/>
</dbReference>
<reference evidence="7" key="1">
    <citation type="journal article" date="2019" name="Database">
        <title>The radish genome database (RadishGD): an integrated information resource for radish genomics.</title>
        <authorList>
            <person name="Yu H.J."/>
            <person name="Baek S."/>
            <person name="Lee Y.J."/>
            <person name="Cho A."/>
            <person name="Mun J.H."/>
        </authorList>
    </citation>
    <scope>NUCLEOTIDE SEQUENCE [LARGE SCALE GENOMIC DNA]</scope>
    <source>
        <strain evidence="7">cv. WK10039</strain>
    </source>
</reference>
<protein>
    <submittedName>
        <fullName evidence="8">Agamous-like MADS-box protein AGL61</fullName>
    </submittedName>
</protein>
<dbReference type="InterPro" id="IPR002100">
    <property type="entry name" value="TF_MADSbox"/>
</dbReference>